<dbReference type="RefSeq" id="WP_382039677.1">
    <property type="nucleotide sequence ID" value="NZ_JBHSKJ010000005.1"/>
</dbReference>
<evidence type="ECO:0000313" key="2">
    <source>
        <dbReference type="EMBL" id="MFC5145200.1"/>
    </source>
</evidence>
<dbReference type="PANTHER" id="PTHR33627:SF1">
    <property type="entry name" value="TRANSPOSASE"/>
    <property type="match status" value="1"/>
</dbReference>
<proteinExistence type="predicted"/>
<keyword evidence="3" id="KW-1185">Reference proteome</keyword>
<feature type="domain" description="Transposase IS701-like DDE" evidence="1">
    <location>
        <begin position="46"/>
        <end position="266"/>
    </location>
</feature>
<dbReference type="Proteomes" id="UP001596222">
    <property type="component" value="Unassembled WGS sequence"/>
</dbReference>
<protein>
    <submittedName>
        <fullName evidence="2">IS701 family transposase</fullName>
    </submittedName>
</protein>
<reference evidence="3" key="1">
    <citation type="journal article" date="2019" name="Int. J. Syst. Evol. Microbiol.">
        <title>The Global Catalogue of Microorganisms (GCM) 10K type strain sequencing project: providing services to taxonomists for standard genome sequencing and annotation.</title>
        <authorList>
            <consortium name="The Broad Institute Genomics Platform"/>
            <consortium name="The Broad Institute Genome Sequencing Center for Infectious Disease"/>
            <person name="Wu L."/>
            <person name="Ma J."/>
        </authorList>
    </citation>
    <scope>NUCLEOTIDE SEQUENCE [LARGE SCALE GENOMIC DNA]</scope>
    <source>
        <strain evidence="3">CGMCC 4.1641</strain>
    </source>
</reference>
<organism evidence="2 3">
    <name type="scientific">Streptomyces aureoversilis</name>
    <dbReference type="NCBI Taxonomy" id="67277"/>
    <lineage>
        <taxon>Bacteria</taxon>
        <taxon>Bacillati</taxon>
        <taxon>Actinomycetota</taxon>
        <taxon>Actinomycetes</taxon>
        <taxon>Kitasatosporales</taxon>
        <taxon>Streptomycetaceae</taxon>
        <taxon>Streptomyces</taxon>
    </lineage>
</organism>
<name>A0ABV9ZYD4_9ACTN</name>
<evidence type="ECO:0000313" key="3">
    <source>
        <dbReference type="Proteomes" id="UP001596222"/>
    </source>
</evidence>
<dbReference type="InterPro" id="IPR038721">
    <property type="entry name" value="IS701-like_DDE_dom"/>
</dbReference>
<evidence type="ECO:0000259" key="1">
    <source>
        <dbReference type="Pfam" id="PF13546"/>
    </source>
</evidence>
<dbReference type="PANTHER" id="PTHR33627">
    <property type="entry name" value="TRANSPOSASE"/>
    <property type="match status" value="1"/>
</dbReference>
<gene>
    <name evidence="2" type="ORF">ACFPP6_11030</name>
</gene>
<sequence>MNKAAMVTGLRHGGPFPAVGGPMARTGPVTGPGVPDDLVAEMAEVLFRSLRRSDQRSKGEQYLHGLLTASGRKTIQNIAGAVGAPGGQQSLHHFICSSTWHWNPLREALGRYVEGIAPARAWVVRQLIIPKRGEHSVGVRRQFDPELGETVNAQRAFGVWLASGAMTVPVHWRLFLPGGADGADGADGPAEQGAGIPASALREETADESATGTVLDDLRKWKLPRRPVVLDVPTTRVGPAVRRFAEAGLPVLARVCGTARLVVADPALPGHGLGPVPALRILQGVRGLRRRIAGAGLVAAVPVALPVGHGRLSAGGQRPGLLLGEWRDPEGAPERIWLTDMVRTPAGELARLARLAHDTAADCEEVGARVGLRDFKGRSFPGWHRHMTLSSAAYAVASLTSAYALTGEALYA</sequence>
<dbReference type="InterPro" id="IPR039365">
    <property type="entry name" value="IS701-like"/>
</dbReference>
<comment type="caution">
    <text evidence="2">The sequence shown here is derived from an EMBL/GenBank/DDBJ whole genome shotgun (WGS) entry which is preliminary data.</text>
</comment>
<accession>A0ABV9ZYD4</accession>
<dbReference type="EMBL" id="JBHSKJ010000005">
    <property type="protein sequence ID" value="MFC5145200.1"/>
    <property type="molecule type" value="Genomic_DNA"/>
</dbReference>
<dbReference type="Pfam" id="PF13546">
    <property type="entry name" value="DDE_5"/>
    <property type="match status" value="1"/>
</dbReference>